<keyword evidence="1" id="KW-0732">Signal</keyword>
<feature type="signal peptide" evidence="1">
    <location>
        <begin position="1"/>
        <end position="21"/>
    </location>
</feature>
<dbReference type="RefSeq" id="WP_092400588.1">
    <property type="nucleotide sequence ID" value="NZ_JBANDC010000027.1"/>
</dbReference>
<proteinExistence type="predicted"/>
<reference evidence="2 3" key="1">
    <citation type="submission" date="2024-02" db="EMBL/GenBank/DDBJ databases">
        <title>Draft genome sequence of Collimonas sp. strain H4R21, an effective mineral-weathering bacterial strain isolated from the beech rhizosphere.</title>
        <authorList>
            <person name="Morin E."/>
            <person name="Uroz S."/>
            <person name="Leveau J.H.J."/>
            <person name="Kumar R."/>
            <person name="Rey M.W."/>
            <person name="Pham J."/>
        </authorList>
    </citation>
    <scope>NUCLEOTIDE SEQUENCE [LARGE SCALE GENOMIC DNA]</scope>
    <source>
        <strain evidence="2 3">H4R21</strain>
    </source>
</reference>
<protein>
    <submittedName>
        <fullName evidence="2">DUF4148 domain-containing protein</fullName>
    </submittedName>
</protein>
<evidence type="ECO:0000313" key="3">
    <source>
        <dbReference type="Proteomes" id="UP001495910"/>
    </source>
</evidence>
<accession>A0ABU9Q346</accession>
<feature type="chain" id="PRO_5045609992" evidence="1">
    <location>
        <begin position="22"/>
        <end position="140"/>
    </location>
</feature>
<dbReference type="EMBL" id="JBANDC010000027">
    <property type="protein sequence ID" value="MEM4990607.1"/>
    <property type="molecule type" value="Genomic_DNA"/>
</dbReference>
<name>A0ABU9Q346_9BURK</name>
<dbReference type="InterPro" id="IPR025421">
    <property type="entry name" value="DUF4148"/>
</dbReference>
<gene>
    <name evidence="2" type="ORF">V8G57_24680</name>
</gene>
<evidence type="ECO:0000256" key="1">
    <source>
        <dbReference type="SAM" id="SignalP"/>
    </source>
</evidence>
<keyword evidence="3" id="KW-1185">Reference proteome</keyword>
<dbReference type="Pfam" id="PF13663">
    <property type="entry name" value="DUF4148"/>
    <property type="match status" value="3"/>
</dbReference>
<evidence type="ECO:0000313" key="2">
    <source>
        <dbReference type="EMBL" id="MEM4990607.1"/>
    </source>
</evidence>
<organism evidence="2 3">
    <name type="scientific">Collimonas rhizosphaerae</name>
    <dbReference type="NCBI Taxonomy" id="3126357"/>
    <lineage>
        <taxon>Bacteria</taxon>
        <taxon>Pseudomonadati</taxon>
        <taxon>Pseudomonadota</taxon>
        <taxon>Betaproteobacteria</taxon>
        <taxon>Burkholderiales</taxon>
        <taxon>Oxalobacteraceae</taxon>
        <taxon>Collimonas</taxon>
    </lineage>
</organism>
<dbReference type="Proteomes" id="UP001495910">
    <property type="component" value="Unassembled WGS sequence"/>
</dbReference>
<sequence>MKTQLIAALALAAIVSAPSFASDNVTPLTRAQVQAELAQARAAGQLDFAGSQYPVFLPSNAQSAAPGTAALGKTRAEVQAELAKARAAGELDFAGSQYPVFTVSNTAGKSRAEVRAELADARNSGLVNFANYPLETNTGN</sequence>
<comment type="caution">
    <text evidence="2">The sequence shown here is derived from an EMBL/GenBank/DDBJ whole genome shotgun (WGS) entry which is preliminary data.</text>
</comment>